<gene>
    <name evidence="2" type="ORF">J4573_23560</name>
</gene>
<evidence type="ECO:0000313" key="3">
    <source>
        <dbReference type="Proteomes" id="UP000669179"/>
    </source>
</evidence>
<dbReference type="AlphaFoldDB" id="A0A939TBE8"/>
<dbReference type="Proteomes" id="UP000669179">
    <property type="component" value="Unassembled WGS sequence"/>
</dbReference>
<comment type="caution">
    <text evidence="2">The sequence shown here is derived from an EMBL/GenBank/DDBJ whole genome shotgun (WGS) entry which is preliminary data.</text>
</comment>
<reference evidence="2" key="1">
    <citation type="submission" date="2021-03" db="EMBL/GenBank/DDBJ databases">
        <authorList>
            <person name="Kanchanasin P."/>
            <person name="Saeng-In P."/>
            <person name="Phongsopitanun W."/>
            <person name="Yuki M."/>
            <person name="Kudo T."/>
            <person name="Ohkuma M."/>
            <person name="Tanasupawat S."/>
        </authorList>
    </citation>
    <scope>NUCLEOTIDE SEQUENCE</scope>
    <source>
        <strain evidence="2">GKU 128</strain>
    </source>
</reference>
<dbReference type="Pfam" id="PF07796">
    <property type="entry name" value="DUF1638"/>
    <property type="match status" value="1"/>
</dbReference>
<protein>
    <submittedName>
        <fullName evidence="2">DUF1638 domain-containing protein</fullName>
    </submittedName>
</protein>
<keyword evidence="3" id="KW-1185">Reference proteome</keyword>
<proteinExistence type="predicted"/>
<accession>A0A939TBE8</accession>
<evidence type="ECO:0000313" key="2">
    <source>
        <dbReference type="EMBL" id="MBO2450100.1"/>
    </source>
</evidence>
<feature type="domain" description="DUF1638" evidence="1">
    <location>
        <begin position="8"/>
        <end position="157"/>
    </location>
</feature>
<dbReference type="EMBL" id="JAGEOJ010000009">
    <property type="protein sequence ID" value="MBO2450100.1"/>
    <property type="molecule type" value="Genomic_DNA"/>
</dbReference>
<evidence type="ECO:0000259" key="1">
    <source>
        <dbReference type="Pfam" id="PF07796"/>
    </source>
</evidence>
<sequence>MTVHALAPLLHNRPAQIPAAVEEQVRVLRFSYIRIAIAYADCGTYGALDEVCTRLNVPRLRGPHCYETFAGRDLLDDEPGTYILTDFLARSFKQTVVAQLGLDRYPELRDDYFRHYKQVLYLAQDLTPENRHLAQEAAAFLDLPLRILPAGVSGLESELERLLTPGSDRRP</sequence>
<dbReference type="InterPro" id="IPR012437">
    <property type="entry name" value="DUF1638"/>
</dbReference>
<name>A0A939TBE8_9ACTN</name>
<dbReference type="RefSeq" id="WP_208257966.1">
    <property type="nucleotide sequence ID" value="NZ_JAGEOJ010000009.1"/>
</dbReference>
<organism evidence="2 3">
    <name type="scientific">Actinomadura barringtoniae</name>
    <dbReference type="NCBI Taxonomy" id="1427535"/>
    <lineage>
        <taxon>Bacteria</taxon>
        <taxon>Bacillati</taxon>
        <taxon>Actinomycetota</taxon>
        <taxon>Actinomycetes</taxon>
        <taxon>Streptosporangiales</taxon>
        <taxon>Thermomonosporaceae</taxon>
        <taxon>Actinomadura</taxon>
    </lineage>
</organism>